<dbReference type="PANTHER" id="PTHR13254">
    <property type="entry name" value="GOLGI AUTOANTIGEN, GOLGIN SUBFAMILY A, 7"/>
    <property type="match status" value="1"/>
</dbReference>
<comment type="similarity">
    <text evidence="2">Belongs to the ERF4 family.</text>
</comment>
<dbReference type="GO" id="GO:0005789">
    <property type="term" value="C:endoplasmic reticulum membrane"/>
    <property type="evidence" value="ECO:0007669"/>
    <property type="project" value="UniProtKB-SubCell"/>
</dbReference>
<dbReference type="OrthoDB" id="2190159at2759"/>
<accession>A0A4Y7PMN2</accession>
<name>A0A4Y7PMN2_9AGAM</name>
<comment type="subunit">
    <text evidence="3">Interacts with ERF2.</text>
</comment>
<comment type="subcellular location">
    <subcellularLocation>
        <location evidence="1">Endoplasmic reticulum membrane</location>
        <topology evidence="1">Peripheral membrane protein</topology>
    </subcellularLocation>
</comment>
<keyword evidence="10" id="KW-1185">Reference proteome</keyword>
<dbReference type="Proteomes" id="UP000294933">
    <property type="component" value="Unassembled WGS sequence"/>
</dbReference>
<evidence type="ECO:0000259" key="8">
    <source>
        <dbReference type="Pfam" id="PF10256"/>
    </source>
</evidence>
<proteinExistence type="inferred from homology"/>
<dbReference type="STRING" id="50990.A0A4Y7PMN2"/>
<dbReference type="InterPro" id="IPR051371">
    <property type="entry name" value="Ras_palmitoyltransferase"/>
</dbReference>
<feature type="domain" description="Golgin subfamily A member 7/ERF4" evidence="8">
    <location>
        <begin position="129"/>
        <end position="241"/>
    </location>
</feature>
<evidence type="ECO:0000256" key="6">
    <source>
        <dbReference type="ARBA" id="ARBA00023136"/>
    </source>
</evidence>
<dbReference type="Pfam" id="PF10256">
    <property type="entry name" value="Erf4"/>
    <property type="match status" value="1"/>
</dbReference>
<dbReference type="EMBL" id="ML170260">
    <property type="protein sequence ID" value="TDL15849.1"/>
    <property type="molecule type" value="Genomic_DNA"/>
</dbReference>
<evidence type="ECO:0000256" key="7">
    <source>
        <dbReference type="SAM" id="MobiDB-lite"/>
    </source>
</evidence>
<gene>
    <name evidence="9" type="ORF">BD410DRAFT_822977</name>
</gene>
<feature type="region of interest" description="Disordered" evidence="7">
    <location>
        <begin position="1"/>
        <end position="60"/>
    </location>
</feature>
<evidence type="ECO:0000256" key="1">
    <source>
        <dbReference type="ARBA" id="ARBA00004406"/>
    </source>
</evidence>
<evidence type="ECO:0000256" key="5">
    <source>
        <dbReference type="ARBA" id="ARBA00022824"/>
    </source>
</evidence>
<dbReference type="GO" id="GO:0031211">
    <property type="term" value="C:endoplasmic reticulum palmitoyltransferase complex"/>
    <property type="evidence" value="ECO:0007669"/>
    <property type="project" value="TreeGrafter"/>
</dbReference>
<keyword evidence="6" id="KW-0472">Membrane</keyword>
<dbReference type="InterPro" id="IPR019383">
    <property type="entry name" value="Golgin_A_7/ERF4"/>
</dbReference>
<evidence type="ECO:0000256" key="3">
    <source>
        <dbReference type="ARBA" id="ARBA00011396"/>
    </source>
</evidence>
<reference evidence="9 10" key="1">
    <citation type="submission" date="2018-06" db="EMBL/GenBank/DDBJ databases">
        <title>A transcriptomic atlas of mushroom development highlights an independent origin of complex multicellularity.</title>
        <authorList>
            <consortium name="DOE Joint Genome Institute"/>
            <person name="Krizsan K."/>
            <person name="Almasi E."/>
            <person name="Merenyi Z."/>
            <person name="Sahu N."/>
            <person name="Viragh M."/>
            <person name="Koszo T."/>
            <person name="Mondo S."/>
            <person name="Kiss B."/>
            <person name="Balint B."/>
            <person name="Kues U."/>
            <person name="Barry K."/>
            <person name="Hegedus J.C."/>
            <person name="Henrissat B."/>
            <person name="Johnson J."/>
            <person name="Lipzen A."/>
            <person name="Ohm R."/>
            <person name="Nagy I."/>
            <person name="Pangilinan J."/>
            <person name="Yan J."/>
            <person name="Xiong Y."/>
            <person name="Grigoriev I.V."/>
            <person name="Hibbett D.S."/>
            <person name="Nagy L.G."/>
        </authorList>
    </citation>
    <scope>NUCLEOTIDE SEQUENCE [LARGE SCALE GENOMIC DNA]</scope>
    <source>
        <strain evidence="9 10">SZMC22713</strain>
    </source>
</reference>
<protein>
    <recommendedName>
        <fullName evidence="4">Ras modification protein ERF4</fullName>
    </recommendedName>
</protein>
<evidence type="ECO:0000313" key="9">
    <source>
        <dbReference type="EMBL" id="TDL15849.1"/>
    </source>
</evidence>
<sequence length="245" mass="27781">MSEATHMHLKANPATPSWTDDDPLRKPSSSLSPLSQTPLQQVQQPEHHNPLAEISAQPKDVVTEPVESIIEPDATTTAVSQDALKRARKVSTVRPKIPHSSYYFGPPPPDAAYGTPPCGHFGLHHPREIIRVERDYSGGELVQFSPSYPLELEGRITPTQFLETINAINELLISAHSLTWSFVDNTTAILSLYLTRLLFKSHYDKEMLKLKQLLDRLNTELYHPRGLHILWPRNVAFLFLEIEYY</sequence>
<dbReference type="GO" id="GO:0006612">
    <property type="term" value="P:protein targeting to membrane"/>
    <property type="evidence" value="ECO:0007669"/>
    <property type="project" value="TreeGrafter"/>
</dbReference>
<organism evidence="9 10">
    <name type="scientific">Rickenella mellea</name>
    <dbReference type="NCBI Taxonomy" id="50990"/>
    <lineage>
        <taxon>Eukaryota</taxon>
        <taxon>Fungi</taxon>
        <taxon>Dikarya</taxon>
        <taxon>Basidiomycota</taxon>
        <taxon>Agaricomycotina</taxon>
        <taxon>Agaricomycetes</taxon>
        <taxon>Hymenochaetales</taxon>
        <taxon>Rickenellaceae</taxon>
        <taxon>Rickenella</taxon>
    </lineage>
</organism>
<feature type="compositionally biased region" description="Low complexity" evidence="7">
    <location>
        <begin position="26"/>
        <end position="44"/>
    </location>
</feature>
<dbReference type="PANTHER" id="PTHR13254:SF0">
    <property type="entry name" value="GOLGIN SUBFAMILY A MEMBER 7_ERF4 DOMAIN-CONTAINING PROTEIN"/>
    <property type="match status" value="1"/>
</dbReference>
<evidence type="ECO:0000256" key="2">
    <source>
        <dbReference type="ARBA" id="ARBA00007732"/>
    </source>
</evidence>
<evidence type="ECO:0000313" key="10">
    <source>
        <dbReference type="Proteomes" id="UP000294933"/>
    </source>
</evidence>
<dbReference type="VEuPathDB" id="FungiDB:BD410DRAFT_822977"/>
<evidence type="ECO:0000256" key="4">
    <source>
        <dbReference type="ARBA" id="ARBA00018463"/>
    </source>
</evidence>
<keyword evidence="5" id="KW-0256">Endoplasmic reticulum</keyword>
<dbReference type="AlphaFoldDB" id="A0A4Y7PMN2"/>